<evidence type="ECO:0000259" key="6">
    <source>
        <dbReference type="Pfam" id="PF00496"/>
    </source>
</evidence>
<dbReference type="GO" id="GO:0043190">
    <property type="term" value="C:ATP-binding cassette (ABC) transporter complex"/>
    <property type="evidence" value="ECO:0007669"/>
    <property type="project" value="InterPro"/>
</dbReference>
<evidence type="ECO:0000313" key="7">
    <source>
        <dbReference type="EMBL" id="AGL00373.1"/>
    </source>
</evidence>
<evidence type="ECO:0000256" key="3">
    <source>
        <dbReference type="ARBA" id="ARBA00022448"/>
    </source>
</evidence>
<dbReference type="GO" id="GO:0015833">
    <property type="term" value="P:peptide transport"/>
    <property type="evidence" value="ECO:0007669"/>
    <property type="project" value="TreeGrafter"/>
</dbReference>
<evidence type="ECO:0000256" key="1">
    <source>
        <dbReference type="ARBA" id="ARBA00004193"/>
    </source>
</evidence>
<dbReference type="KEGG" id="dgi:Desgi_0821"/>
<name>R4KB15_9FIRM</name>
<dbReference type="GO" id="GO:0042597">
    <property type="term" value="C:periplasmic space"/>
    <property type="evidence" value="ECO:0007669"/>
    <property type="project" value="UniProtKB-ARBA"/>
</dbReference>
<dbReference type="GO" id="GO:1904680">
    <property type="term" value="F:peptide transmembrane transporter activity"/>
    <property type="evidence" value="ECO:0007669"/>
    <property type="project" value="TreeGrafter"/>
</dbReference>
<evidence type="ECO:0000256" key="4">
    <source>
        <dbReference type="ARBA" id="ARBA00022729"/>
    </source>
</evidence>
<reference evidence="7 8" key="1">
    <citation type="submission" date="2012-01" db="EMBL/GenBank/DDBJ databases">
        <title>Complete sequence of Desulfotomaculum gibsoniae DSM 7213.</title>
        <authorList>
            <consortium name="US DOE Joint Genome Institute"/>
            <person name="Lucas S."/>
            <person name="Han J."/>
            <person name="Lapidus A."/>
            <person name="Cheng J.-F."/>
            <person name="Goodwin L."/>
            <person name="Pitluck S."/>
            <person name="Peters L."/>
            <person name="Ovchinnikova G."/>
            <person name="Teshima H."/>
            <person name="Detter J.C."/>
            <person name="Han C."/>
            <person name="Tapia R."/>
            <person name="Land M."/>
            <person name="Hauser L."/>
            <person name="Kyrpides N."/>
            <person name="Ivanova N."/>
            <person name="Pagani I."/>
            <person name="Parshina S."/>
            <person name="Plugge C."/>
            <person name="Muyzer G."/>
            <person name="Kuever J."/>
            <person name="Ivanova A."/>
            <person name="Nazina T."/>
            <person name="Klenk H.-P."/>
            <person name="Brambilla E."/>
            <person name="Spring S."/>
            <person name="Stams A.F."/>
            <person name="Woyke T."/>
        </authorList>
    </citation>
    <scope>NUCLEOTIDE SEQUENCE [LARGE SCALE GENOMIC DNA]</scope>
    <source>
        <strain evidence="7 8">DSM 7213</strain>
    </source>
</reference>
<evidence type="ECO:0000256" key="2">
    <source>
        <dbReference type="ARBA" id="ARBA00005695"/>
    </source>
</evidence>
<dbReference type="InterPro" id="IPR000914">
    <property type="entry name" value="SBP_5_dom"/>
</dbReference>
<keyword evidence="8" id="KW-1185">Reference proteome</keyword>
<dbReference type="Pfam" id="PF00496">
    <property type="entry name" value="SBP_bac_5"/>
    <property type="match status" value="1"/>
</dbReference>
<dbReference type="InterPro" id="IPR023765">
    <property type="entry name" value="SBP_5_CS"/>
</dbReference>
<organism evidence="7 8">
    <name type="scientific">Desulfoscipio gibsoniae DSM 7213</name>
    <dbReference type="NCBI Taxonomy" id="767817"/>
    <lineage>
        <taxon>Bacteria</taxon>
        <taxon>Bacillati</taxon>
        <taxon>Bacillota</taxon>
        <taxon>Clostridia</taxon>
        <taxon>Eubacteriales</taxon>
        <taxon>Desulfallaceae</taxon>
        <taxon>Desulfoscipio</taxon>
    </lineage>
</organism>
<feature type="domain" description="Solute-binding protein family 5" evidence="6">
    <location>
        <begin position="86"/>
        <end position="426"/>
    </location>
</feature>
<feature type="signal peptide" evidence="5">
    <location>
        <begin position="1"/>
        <end position="20"/>
    </location>
</feature>
<evidence type="ECO:0000313" key="8">
    <source>
        <dbReference type="Proteomes" id="UP000013520"/>
    </source>
</evidence>
<feature type="chain" id="PRO_5039637618" evidence="5">
    <location>
        <begin position="21"/>
        <end position="520"/>
    </location>
</feature>
<evidence type="ECO:0000256" key="5">
    <source>
        <dbReference type="SAM" id="SignalP"/>
    </source>
</evidence>
<comment type="similarity">
    <text evidence="2">Belongs to the bacterial solute-binding protein 5 family.</text>
</comment>
<dbReference type="Gene3D" id="3.10.105.10">
    <property type="entry name" value="Dipeptide-binding Protein, Domain 3"/>
    <property type="match status" value="1"/>
</dbReference>
<gene>
    <name evidence="7" type="ORF">Desgi_0821</name>
</gene>
<dbReference type="InterPro" id="IPR030678">
    <property type="entry name" value="Peptide/Ni-bd"/>
</dbReference>
<dbReference type="SUPFAM" id="SSF53850">
    <property type="entry name" value="Periplasmic binding protein-like II"/>
    <property type="match status" value="1"/>
</dbReference>
<dbReference type="HOGENOM" id="CLU_017028_7_5_9"/>
<dbReference type="eggNOG" id="COG0747">
    <property type="taxonomic scope" value="Bacteria"/>
</dbReference>
<dbReference type="PROSITE" id="PS51257">
    <property type="entry name" value="PROKAR_LIPOPROTEIN"/>
    <property type="match status" value="1"/>
</dbReference>
<dbReference type="PIRSF" id="PIRSF002741">
    <property type="entry name" value="MppA"/>
    <property type="match status" value="1"/>
</dbReference>
<dbReference type="PANTHER" id="PTHR30290">
    <property type="entry name" value="PERIPLASMIC BINDING COMPONENT OF ABC TRANSPORTER"/>
    <property type="match status" value="1"/>
</dbReference>
<dbReference type="Proteomes" id="UP000013520">
    <property type="component" value="Chromosome"/>
</dbReference>
<dbReference type="OrthoDB" id="137511at2"/>
<keyword evidence="3" id="KW-0813">Transport</keyword>
<proteinExistence type="inferred from homology"/>
<dbReference type="PANTHER" id="PTHR30290:SF10">
    <property type="entry name" value="PERIPLASMIC OLIGOPEPTIDE-BINDING PROTEIN-RELATED"/>
    <property type="match status" value="1"/>
</dbReference>
<dbReference type="AlphaFoldDB" id="R4KB15"/>
<comment type="subcellular location">
    <subcellularLocation>
        <location evidence="1">Cell membrane</location>
        <topology evidence="1">Lipid-anchor</topology>
    </subcellularLocation>
</comment>
<dbReference type="PROSITE" id="PS01040">
    <property type="entry name" value="SBP_BACTERIAL_5"/>
    <property type="match status" value="1"/>
</dbReference>
<keyword evidence="4 5" id="KW-0732">Signal</keyword>
<dbReference type="RefSeq" id="WP_006521025.1">
    <property type="nucleotide sequence ID" value="NC_021184.1"/>
</dbReference>
<dbReference type="Gene3D" id="3.40.190.10">
    <property type="entry name" value="Periplasmic binding protein-like II"/>
    <property type="match status" value="1"/>
</dbReference>
<dbReference type="InterPro" id="IPR039424">
    <property type="entry name" value="SBP_5"/>
</dbReference>
<sequence>MQRKYLLLLLLGCLLCVFIAAGCGGEDDNDAAADRQDTSGQQQLIVAISTDVSNWDLDKFPEGDSRFPWSQIYETLVRLDTDLKEQPGLAVSWEPSEGGKVWTFHLRKGVKFSDGSPLNAEAVVYSYSSRADVVKRKMLPVQSIEPVDEYTVKFTCSQPTPLPSYFTHVAWPVMSLMSLDDGGAFKGPIGTGPYKLDKHLTDQEIVMVRNEHYWGEPGTLDKIIFKVIPDASARSMALQSGQVDMALKINEFDIENLESQAGINIYKKPSTFTDFLQFNTEKSPFDDVNVRRAVSYTVDSEKIVQQMLAGIGVPAKGRPISPVMQFSKSDLKIEPDIQRARDLLAAAGWKDTDGDGILENGGQPLQVSMLLAPWSPRQKIEAEAIQGQLKEVGIDLKLTVMETGALTAAEKAGEFDILLRSGYYTWGSYPHHFKIHTTNHMYGHWDNSEYDRLVAQAEAALGENEKKELYKKLQQIIIDQLPALYTIHEEKVVATRDWVKNYQITSEDPWLNLAGVKVEK</sequence>
<accession>R4KB15</accession>
<protein>
    <submittedName>
        <fullName evidence="7">ABC-type dipeptide transport system, periplasmic component</fullName>
    </submittedName>
</protein>
<dbReference type="STRING" id="767817.Desgi_0821"/>
<dbReference type="EMBL" id="CP003273">
    <property type="protein sequence ID" value="AGL00373.1"/>
    <property type="molecule type" value="Genomic_DNA"/>
</dbReference>